<evidence type="ECO:0000256" key="2">
    <source>
        <dbReference type="SAM" id="MobiDB-lite"/>
    </source>
</evidence>
<feature type="region of interest" description="Disordered" evidence="2">
    <location>
        <begin position="397"/>
        <end position="584"/>
    </location>
</feature>
<dbReference type="PANTHER" id="PTHR28260:SF1">
    <property type="entry name" value="SPINDLE POLE BODY COMPONENT SPC105"/>
    <property type="match status" value="1"/>
</dbReference>
<dbReference type="KEGG" id="more:E1B28_006366"/>
<dbReference type="GO" id="GO:0000776">
    <property type="term" value="C:kinetochore"/>
    <property type="evidence" value="ECO:0007669"/>
    <property type="project" value="TreeGrafter"/>
</dbReference>
<feature type="compositionally biased region" description="Polar residues" evidence="2">
    <location>
        <begin position="488"/>
        <end position="497"/>
    </location>
</feature>
<feature type="compositionally biased region" description="Polar residues" evidence="2">
    <location>
        <begin position="80"/>
        <end position="100"/>
    </location>
</feature>
<feature type="domain" description="Spc7 kinetochore protein" evidence="3">
    <location>
        <begin position="731"/>
        <end position="1045"/>
    </location>
</feature>
<feature type="compositionally biased region" description="Polar residues" evidence="2">
    <location>
        <begin position="437"/>
        <end position="461"/>
    </location>
</feature>
<dbReference type="Pfam" id="PF18210">
    <property type="entry name" value="Knl1_RWD_C"/>
    <property type="match status" value="1"/>
</dbReference>
<comment type="caution">
    <text evidence="4">The sequence shown here is derived from an EMBL/GenBank/DDBJ whole genome shotgun (WGS) entry which is preliminary data.</text>
</comment>
<name>A0A9P7UVI1_9AGAR</name>
<dbReference type="Proteomes" id="UP001049176">
    <property type="component" value="Chromosome 3"/>
</dbReference>
<feature type="compositionally biased region" description="Basic and acidic residues" evidence="2">
    <location>
        <begin position="322"/>
        <end position="331"/>
    </location>
</feature>
<organism evidence="4 5">
    <name type="scientific">Marasmius oreades</name>
    <name type="common">fairy-ring Marasmius</name>
    <dbReference type="NCBI Taxonomy" id="181124"/>
    <lineage>
        <taxon>Eukaryota</taxon>
        <taxon>Fungi</taxon>
        <taxon>Dikarya</taxon>
        <taxon>Basidiomycota</taxon>
        <taxon>Agaricomycotina</taxon>
        <taxon>Agaricomycetes</taxon>
        <taxon>Agaricomycetidae</taxon>
        <taxon>Agaricales</taxon>
        <taxon>Marasmiineae</taxon>
        <taxon>Marasmiaceae</taxon>
        <taxon>Marasmius</taxon>
    </lineage>
</organism>
<dbReference type="PANTHER" id="PTHR28260">
    <property type="entry name" value="SPINDLE POLE BODY COMPONENT SPC105"/>
    <property type="match status" value="1"/>
</dbReference>
<evidence type="ECO:0000313" key="5">
    <source>
        <dbReference type="Proteomes" id="UP001049176"/>
    </source>
</evidence>
<evidence type="ECO:0000313" key="4">
    <source>
        <dbReference type="EMBL" id="KAG7095643.1"/>
    </source>
</evidence>
<dbReference type="GO" id="GO:1990758">
    <property type="term" value="P:mitotic sister chromatid biorientation"/>
    <property type="evidence" value="ECO:0007669"/>
    <property type="project" value="TreeGrafter"/>
</dbReference>
<feature type="compositionally biased region" description="Polar residues" evidence="2">
    <location>
        <begin position="557"/>
        <end position="575"/>
    </location>
</feature>
<feature type="compositionally biased region" description="Polar residues" evidence="2">
    <location>
        <begin position="302"/>
        <end position="313"/>
    </location>
</feature>
<dbReference type="AlphaFoldDB" id="A0A9P7UVI1"/>
<feature type="region of interest" description="Disordered" evidence="2">
    <location>
        <begin position="596"/>
        <end position="679"/>
    </location>
</feature>
<protein>
    <recommendedName>
        <fullName evidence="3">Spc7 kinetochore protein domain-containing protein</fullName>
    </recommendedName>
</protein>
<feature type="region of interest" description="Disordered" evidence="2">
    <location>
        <begin position="232"/>
        <end position="274"/>
    </location>
</feature>
<dbReference type="InterPro" id="IPR033338">
    <property type="entry name" value="Spc105/Spc7"/>
</dbReference>
<feature type="region of interest" description="Disordered" evidence="2">
    <location>
        <begin position="302"/>
        <end position="342"/>
    </location>
</feature>
<dbReference type="SMART" id="SM00787">
    <property type="entry name" value="Spc7"/>
    <property type="match status" value="1"/>
</dbReference>
<keyword evidence="5" id="KW-1185">Reference proteome</keyword>
<dbReference type="EMBL" id="CM032183">
    <property type="protein sequence ID" value="KAG7095643.1"/>
    <property type="molecule type" value="Genomic_DNA"/>
</dbReference>
<accession>A0A9P7UVI1</accession>
<evidence type="ECO:0000259" key="3">
    <source>
        <dbReference type="SMART" id="SM00787"/>
    </source>
</evidence>
<dbReference type="InterPro" id="IPR013253">
    <property type="entry name" value="Spc7_domain"/>
</dbReference>
<dbReference type="GO" id="GO:0007094">
    <property type="term" value="P:mitotic spindle assembly checkpoint signaling"/>
    <property type="evidence" value="ECO:0007669"/>
    <property type="project" value="TreeGrafter"/>
</dbReference>
<proteinExistence type="predicted"/>
<evidence type="ECO:0000256" key="1">
    <source>
        <dbReference type="SAM" id="Coils"/>
    </source>
</evidence>
<feature type="compositionally biased region" description="Low complexity" evidence="2">
    <location>
        <begin position="136"/>
        <end position="148"/>
    </location>
</feature>
<dbReference type="GO" id="GO:0034501">
    <property type="term" value="P:protein localization to kinetochore"/>
    <property type="evidence" value="ECO:0007669"/>
    <property type="project" value="TreeGrafter"/>
</dbReference>
<dbReference type="RefSeq" id="XP_043012113.1">
    <property type="nucleotide sequence ID" value="XM_043151020.1"/>
</dbReference>
<feature type="compositionally biased region" description="Basic and acidic residues" evidence="2">
    <location>
        <begin position="68"/>
        <end position="79"/>
    </location>
</feature>
<feature type="compositionally biased region" description="Polar residues" evidence="2">
    <location>
        <begin position="16"/>
        <end position="26"/>
    </location>
</feature>
<keyword evidence="1" id="KW-0175">Coiled coil</keyword>
<dbReference type="GeneID" id="66075442"/>
<feature type="compositionally biased region" description="Polar residues" evidence="2">
    <location>
        <begin position="526"/>
        <end position="540"/>
    </location>
</feature>
<gene>
    <name evidence="4" type="ORF">E1B28_006366</name>
</gene>
<feature type="compositionally biased region" description="Polar residues" evidence="2">
    <location>
        <begin position="260"/>
        <end position="274"/>
    </location>
</feature>
<dbReference type="InterPro" id="IPR040850">
    <property type="entry name" value="Knl1_RWD_C"/>
</dbReference>
<dbReference type="Pfam" id="PF08317">
    <property type="entry name" value="Spc7"/>
    <property type="match status" value="1"/>
</dbReference>
<feature type="coiled-coil region" evidence="1">
    <location>
        <begin position="879"/>
        <end position="1019"/>
    </location>
</feature>
<dbReference type="OrthoDB" id="5592879at2759"/>
<reference evidence="4" key="1">
    <citation type="journal article" date="2021" name="Genome Biol. Evol.">
        <title>The assembled and annotated genome of the fairy-ring fungus Marasmius oreades.</title>
        <authorList>
            <person name="Hiltunen M."/>
            <person name="Ament-Velasquez S.L."/>
            <person name="Johannesson H."/>
        </authorList>
    </citation>
    <scope>NUCLEOTIDE SEQUENCE</scope>
    <source>
        <strain evidence="4">03SP1</strain>
    </source>
</reference>
<feature type="region of interest" description="Disordered" evidence="2">
    <location>
        <begin position="1"/>
        <end position="167"/>
    </location>
</feature>
<sequence length="1228" mass="135073">MVVSKDKLSRRKSIAVPTQSSSSSLRPTDIRRKRRAHSIAPGKIISPLSRSRLSLGPVKGILKGVRRKSSESQNHDDRNATQSMDLTNQDNSSSQPSRQSLAARRVSFSSTARVRLFTGSKPGSSTFEPADSSGEAQSSDDPASSSPQKPALVNDENAYPAASGRNRKSIRFSVAESDMDLTSANAGALLQDPEAESALMDEEMDFDDDDMDVTRVHGNVFRKRSLSAHVRAPLTQLSSNPLGEPSSDDPSRSDDTSQSFASERSINSESDQSGMEFTVPLNQALRPPQHNEAWVALVQATHSGAAQAPSSDNSMEDMEVDSPVKSKHIEDDSISDGSFNTGFEDGDETINVSKVLGRFSFGDMGRRESIAYSDMAYLDSAMDEDSEIYGNITGIAATSTPRPSAVVPPSSDPLEPEPVDRTDPPLESNIPPPTVFSRPTEQPSTAPSTRPGSPKKSTFTPKSPAKLTAKGFSAAFAPPVTKPVPRKSLSSSTQQINKPEKRPHDVGSTPPSPAKRQALATKWRFSVSTSPQQGSASFSAEQPRPLSPSKKAAFQSPIASQTLQGATASLTQKPVSSIRRPSGYLARRKSLGIGLGATASAEDISSTVNRTSPKKPKAGIGLGRASVGSGPSDAWKRFDKDTVTQAGGFPNSKGKERAAKPPEITVTPAQESLADPHEPPEDVAMALEQEPTTTQVLDLSTLLEDDGFGDEERESPQEGGLRATEHWREEVPQEGYVEEDIPPISIERFFEMTDIKFMDEITVPRKSIHPELRRNPRPFTEVPLAEYAVAMGVDVPRLVLYSRVARDLEGWLEKSKWNFKEAETEAAQMTPELFIEYARSDEEGQAELRHQLNLIKTNTRLLAKSDWIQWKLQWVESLRVTAQEVFTNLENDAKALEKLKAQADGIVPALQEEYDEIMRELEEEQQEISEIEQCDQGYLNELKASIAEQSLELDSLKNDLKENNDQLQWVQGRLEELESQKEETLAAIAKADRYMNIQKNSTHSEVLRLKAELEALESLHMFRICKVDSRLFEYVYAERFRVTIPCSNHIPLVDKVDITRTYDARTKVKDDFPRLSSILLVGAKQIVHSLSLQSASDTVSTRLIVQTLTDYWSSCAQIRGQLLHLSVKYPVEIEAIQEHLGFKAHAEVLFPAVKGKAILSFVFSSETYAHWPATIRTLECEVKVAYGNLDGRSLLDSVRGRLSQATPSDNYACLLDACIEAQEEHGGG</sequence>